<sequence>MDKSSIVLEIGGAYTKCGYTQEATPRFIINTDLSPLNISTFLSSGTEISFTNNNEEQQQDKDKDRFKQPLQKQLKESLYIFLNQIFFKYLLCDPGERKIILVENIFVPRLFRQALVSVLFEQFNVPCISFVNPLVCLLPLIRTTGFIIDCGLNETRVLPVYEGVGILKAMKTTNRGFNSLKQWMLKELQLKCQFKNTINNTIITQQDQLQTIHHSLLTDQLVEDIIVRCTVMAPLDYPIEKVSPITYQLKGNISIQLDAQQRLDIAKSIFNFTIEDEMNENDDIITIILNSLLDCDIDIRKSLCHNIVLIGGTTMIAGFKTRLIQELNKRCTTVEQEPRGQEELKGLLNHFEFIKHSFQPNSLMWLGASMIGSLDTIPTKLTLDQYIKNGRKVPEWERLNNNNSNNNNTLISSPSTIVTTSSSSPVPSTGK</sequence>
<dbReference type="Proteomes" id="UP000007797">
    <property type="component" value="Unassembled WGS sequence"/>
</dbReference>
<dbReference type="InterPro" id="IPR004000">
    <property type="entry name" value="Actin"/>
</dbReference>
<dbReference type="OrthoDB" id="337660at2759"/>
<dbReference type="RefSeq" id="XP_004355577.1">
    <property type="nucleotide sequence ID" value="XM_004355524.1"/>
</dbReference>
<gene>
    <name evidence="3" type="primary">arpH</name>
    <name evidence="3" type="ORF">DFA_08075</name>
</gene>
<comment type="similarity">
    <text evidence="1">Belongs to the actin family.</text>
</comment>
<accession>F4Q4Y7</accession>
<dbReference type="STRING" id="1054147.F4Q4Y7"/>
<dbReference type="Gene3D" id="3.30.420.40">
    <property type="match status" value="2"/>
</dbReference>
<name>F4Q4Y7_CACFS</name>
<evidence type="ECO:0000256" key="1">
    <source>
        <dbReference type="RuleBase" id="RU000487"/>
    </source>
</evidence>
<dbReference type="SUPFAM" id="SSF53067">
    <property type="entry name" value="Actin-like ATPase domain"/>
    <property type="match status" value="2"/>
</dbReference>
<evidence type="ECO:0000313" key="4">
    <source>
        <dbReference type="Proteomes" id="UP000007797"/>
    </source>
</evidence>
<evidence type="ECO:0000256" key="2">
    <source>
        <dbReference type="SAM" id="MobiDB-lite"/>
    </source>
</evidence>
<feature type="region of interest" description="Disordered" evidence="2">
    <location>
        <begin position="397"/>
        <end position="431"/>
    </location>
</feature>
<proteinExistence type="inferred from homology"/>
<dbReference type="OMA" id="WERDNDN"/>
<reference evidence="4" key="1">
    <citation type="journal article" date="2011" name="Genome Res.">
        <title>Phylogeny-wide analysis of social amoeba genomes highlights ancient origins for complex intercellular communication.</title>
        <authorList>
            <person name="Heidel A.J."/>
            <person name="Lawal H.M."/>
            <person name="Felder M."/>
            <person name="Schilde C."/>
            <person name="Helps N.R."/>
            <person name="Tunggal B."/>
            <person name="Rivero F."/>
            <person name="John U."/>
            <person name="Schleicher M."/>
            <person name="Eichinger L."/>
            <person name="Platzer M."/>
            <person name="Noegel A.A."/>
            <person name="Schaap P."/>
            <person name="Gloeckner G."/>
        </authorList>
    </citation>
    <scope>NUCLEOTIDE SEQUENCE [LARGE SCALE GENOMIC DNA]</scope>
    <source>
        <strain evidence="4">SH3</strain>
    </source>
</reference>
<dbReference type="Pfam" id="PF00022">
    <property type="entry name" value="Actin"/>
    <property type="match status" value="1"/>
</dbReference>
<dbReference type="InterPro" id="IPR043129">
    <property type="entry name" value="ATPase_NBD"/>
</dbReference>
<dbReference type="SMART" id="SM00268">
    <property type="entry name" value="ACTIN"/>
    <property type="match status" value="1"/>
</dbReference>
<keyword evidence="4" id="KW-1185">Reference proteome</keyword>
<feature type="compositionally biased region" description="Low complexity" evidence="2">
    <location>
        <begin position="400"/>
        <end position="431"/>
    </location>
</feature>
<dbReference type="PANTHER" id="PTHR11937">
    <property type="entry name" value="ACTIN"/>
    <property type="match status" value="1"/>
</dbReference>
<evidence type="ECO:0000313" key="3">
    <source>
        <dbReference type="EMBL" id="EGG17093.1"/>
    </source>
</evidence>
<dbReference type="EMBL" id="GL883021">
    <property type="protein sequence ID" value="EGG17093.1"/>
    <property type="molecule type" value="Genomic_DNA"/>
</dbReference>
<dbReference type="KEGG" id="dfa:DFA_08075"/>
<dbReference type="AlphaFoldDB" id="F4Q4Y7"/>
<protein>
    <submittedName>
        <fullName evidence="3">Actin related protein 11</fullName>
    </submittedName>
</protein>
<dbReference type="CDD" id="cd10207">
    <property type="entry name" value="ASKHA_NBD_Arp10"/>
    <property type="match status" value="1"/>
</dbReference>
<dbReference type="Gene3D" id="3.90.640.10">
    <property type="entry name" value="Actin, Chain A, domain 4"/>
    <property type="match status" value="1"/>
</dbReference>
<dbReference type="GeneID" id="14869258"/>
<organism evidence="3 4">
    <name type="scientific">Cavenderia fasciculata</name>
    <name type="common">Slime mold</name>
    <name type="synonym">Dictyostelium fasciculatum</name>
    <dbReference type="NCBI Taxonomy" id="261658"/>
    <lineage>
        <taxon>Eukaryota</taxon>
        <taxon>Amoebozoa</taxon>
        <taxon>Evosea</taxon>
        <taxon>Eumycetozoa</taxon>
        <taxon>Dictyostelia</taxon>
        <taxon>Acytosteliales</taxon>
        <taxon>Cavenderiaceae</taxon>
        <taxon>Cavenderia</taxon>
    </lineage>
</organism>